<keyword evidence="1" id="KW-1133">Transmembrane helix</keyword>
<evidence type="ECO:0000313" key="3">
    <source>
        <dbReference type="Proteomes" id="UP000002706"/>
    </source>
</evidence>
<evidence type="ECO:0000256" key="1">
    <source>
        <dbReference type="SAM" id="Phobius"/>
    </source>
</evidence>
<keyword evidence="3" id="KW-1185">Reference proteome</keyword>
<dbReference type="AlphaFoldDB" id="Q3AAX8"/>
<dbReference type="OrthoDB" id="9942712at2"/>
<name>Q3AAX8_CARHZ</name>
<gene>
    <name evidence="2" type="ordered locus">CHY_1886</name>
</gene>
<keyword evidence="1" id="KW-0812">Transmembrane</keyword>
<dbReference type="InParanoid" id="Q3AAX8"/>
<accession>Q3AAX8</accession>
<protein>
    <submittedName>
        <fullName evidence="2">Uncharacterized protein</fullName>
    </submittedName>
</protein>
<dbReference type="Proteomes" id="UP000002706">
    <property type="component" value="Chromosome"/>
</dbReference>
<reference evidence="2 3" key="1">
    <citation type="journal article" date="2005" name="PLoS Genet.">
        <title>Life in hot carbon monoxide: the complete genome sequence of Carboxydothermus hydrogenoformans Z-2901.</title>
        <authorList>
            <person name="Wu M."/>
            <person name="Ren Q."/>
            <person name="Durkin A.S."/>
            <person name="Daugherty S.C."/>
            <person name="Brinkac L.M."/>
            <person name="Dodson R.J."/>
            <person name="Madupu R."/>
            <person name="Sullivan S.A."/>
            <person name="Kolonay J.F."/>
            <person name="Haft D.H."/>
            <person name="Nelson W.C."/>
            <person name="Tallon L.J."/>
            <person name="Jones K.M."/>
            <person name="Ulrich L.E."/>
            <person name="Gonzalez J.M."/>
            <person name="Zhulin I.B."/>
            <person name="Robb F.T."/>
            <person name="Eisen J.A."/>
        </authorList>
    </citation>
    <scope>NUCLEOTIDE SEQUENCE [LARGE SCALE GENOMIC DNA]</scope>
    <source>
        <strain evidence="3">ATCC BAA-161 / DSM 6008 / Z-2901</strain>
    </source>
</reference>
<evidence type="ECO:0000313" key="2">
    <source>
        <dbReference type="EMBL" id="ABB14670.1"/>
    </source>
</evidence>
<feature type="transmembrane region" description="Helical" evidence="1">
    <location>
        <begin position="43"/>
        <end position="63"/>
    </location>
</feature>
<sequence length="65" mass="7271">MNSFIKNFLIFLVYFLPVSCALFVINMVIILKKIHNNNMNTGLNTLLATVGLLFIAIAIATIAHY</sequence>
<feature type="transmembrane region" description="Helical" evidence="1">
    <location>
        <begin position="12"/>
        <end position="31"/>
    </location>
</feature>
<dbReference type="EMBL" id="CP000141">
    <property type="protein sequence ID" value="ABB14670.1"/>
    <property type="molecule type" value="Genomic_DNA"/>
</dbReference>
<dbReference type="KEGG" id="chy:CHY_1886"/>
<keyword evidence="1" id="KW-0472">Membrane</keyword>
<dbReference type="RefSeq" id="WP_011344780.1">
    <property type="nucleotide sequence ID" value="NC_007503.1"/>
</dbReference>
<organism evidence="2 3">
    <name type="scientific">Carboxydothermus hydrogenoformans (strain ATCC BAA-161 / DSM 6008 / Z-2901)</name>
    <dbReference type="NCBI Taxonomy" id="246194"/>
    <lineage>
        <taxon>Bacteria</taxon>
        <taxon>Bacillati</taxon>
        <taxon>Bacillota</taxon>
        <taxon>Clostridia</taxon>
        <taxon>Thermoanaerobacterales</taxon>
        <taxon>Thermoanaerobacteraceae</taxon>
        <taxon>Carboxydothermus</taxon>
    </lineage>
</organism>
<proteinExistence type="predicted"/>
<dbReference type="HOGENOM" id="CLU_2841706_0_0_9"/>